<dbReference type="PANTHER" id="PTHR43133:SF65">
    <property type="entry name" value="ECF RNA POLYMERASE SIGMA FACTOR SIGG"/>
    <property type="match status" value="1"/>
</dbReference>
<evidence type="ECO:0000256" key="8">
    <source>
        <dbReference type="SAM" id="MobiDB-lite"/>
    </source>
</evidence>
<dbReference type="InterPro" id="IPR014305">
    <property type="entry name" value="RNA_pol_sigma-G_actinobac"/>
</dbReference>
<dbReference type="Pfam" id="PF08281">
    <property type="entry name" value="Sigma70_r4_2"/>
    <property type="match status" value="1"/>
</dbReference>
<comment type="subunit">
    <text evidence="2">Interacts transiently with the RNA polymerase catalytic core formed by RpoA, RpoB, RpoC and RpoZ (2 alpha, 1 beta, 1 beta' and 1 omega subunit) to form the RNA polymerase holoenzyme that can initiate transcription.</text>
</comment>
<dbReference type="AlphaFoldDB" id="A0A6L9S6L4"/>
<keyword evidence="13" id="KW-1185">Reference proteome</keyword>
<gene>
    <name evidence="12" type="ORF">G1H10_05610</name>
</gene>
<evidence type="ECO:0000256" key="6">
    <source>
        <dbReference type="ARBA" id="ARBA00023163"/>
    </source>
</evidence>
<evidence type="ECO:0000313" key="12">
    <source>
        <dbReference type="EMBL" id="NED99639.1"/>
    </source>
</evidence>
<feature type="region of interest" description="Disordered" evidence="8">
    <location>
        <begin position="1"/>
        <end position="20"/>
    </location>
</feature>
<feature type="domain" description="RNA polymerase sigma-70 region 2" evidence="9">
    <location>
        <begin position="26"/>
        <end position="90"/>
    </location>
</feature>
<dbReference type="CDD" id="cd06171">
    <property type="entry name" value="Sigma70_r4"/>
    <property type="match status" value="1"/>
</dbReference>
<feature type="domain" description="SnoaL-like" evidence="11">
    <location>
        <begin position="220"/>
        <end position="307"/>
    </location>
</feature>
<dbReference type="SUPFAM" id="SSF54427">
    <property type="entry name" value="NTF2-like"/>
    <property type="match status" value="1"/>
</dbReference>
<dbReference type="InterPro" id="IPR036388">
    <property type="entry name" value="WH-like_DNA-bd_sf"/>
</dbReference>
<dbReference type="Pfam" id="PF12680">
    <property type="entry name" value="SnoaL_2"/>
    <property type="match status" value="1"/>
</dbReference>
<dbReference type="InterPro" id="IPR007627">
    <property type="entry name" value="RNA_pol_sigma70_r2"/>
</dbReference>
<dbReference type="InterPro" id="IPR039425">
    <property type="entry name" value="RNA_pol_sigma-70-like"/>
</dbReference>
<reference evidence="12 13" key="1">
    <citation type="submission" date="2020-02" db="EMBL/GenBank/DDBJ databases">
        <authorList>
            <person name="Li X.-J."/>
            <person name="Han X.-M."/>
        </authorList>
    </citation>
    <scope>NUCLEOTIDE SEQUENCE [LARGE SCALE GENOMIC DNA]</scope>
    <source>
        <strain evidence="12 13">CCTCC AB 2017055</strain>
    </source>
</reference>
<comment type="caution">
    <text evidence="12">The sequence shown here is derived from an EMBL/GenBank/DDBJ whole genome shotgun (WGS) entry which is preliminary data.</text>
</comment>
<keyword evidence="5 7" id="KW-0238">DNA-binding</keyword>
<dbReference type="NCBIfam" id="TIGR02960">
    <property type="entry name" value="SigX5"/>
    <property type="match status" value="1"/>
</dbReference>
<dbReference type="SUPFAM" id="SSF88659">
    <property type="entry name" value="Sigma3 and sigma4 domains of RNA polymerase sigma factors"/>
    <property type="match status" value="1"/>
</dbReference>
<dbReference type="GO" id="GO:0006352">
    <property type="term" value="P:DNA-templated transcription initiation"/>
    <property type="evidence" value="ECO:0007669"/>
    <property type="project" value="InterPro"/>
</dbReference>
<evidence type="ECO:0000256" key="7">
    <source>
        <dbReference type="RuleBase" id="RU000716"/>
    </source>
</evidence>
<proteinExistence type="inferred from homology"/>
<dbReference type="NCBIfam" id="NF006089">
    <property type="entry name" value="PRK08241.1"/>
    <property type="match status" value="1"/>
</dbReference>
<dbReference type="EMBL" id="JAAGOA010000003">
    <property type="protein sequence ID" value="NED99639.1"/>
    <property type="molecule type" value="Genomic_DNA"/>
</dbReference>
<keyword evidence="6 7" id="KW-0804">Transcription</keyword>
<dbReference type="InterPro" id="IPR013249">
    <property type="entry name" value="RNA_pol_sigma70_r4_t2"/>
</dbReference>
<dbReference type="Gene3D" id="3.10.450.50">
    <property type="match status" value="1"/>
</dbReference>
<dbReference type="Gene3D" id="1.10.1740.10">
    <property type="match status" value="1"/>
</dbReference>
<feature type="region of interest" description="Disordered" evidence="8">
    <location>
        <begin position="339"/>
        <end position="360"/>
    </location>
</feature>
<dbReference type="Gene3D" id="1.10.10.10">
    <property type="entry name" value="Winged helix-like DNA-binding domain superfamily/Winged helix DNA-binding domain"/>
    <property type="match status" value="1"/>
</dbReference>
<dbReference type="PROSITE" id="PS01063">
    <property type="entry name" value="SIGMA70_ECF"/>
    <property type="match status" value="1"/>
</dbReference>
<protein>
    <recommendedName>
        <fullName evidence="7">RNA polymerase sigma factor</fullName>
    </recommendedName>
</protein>
<dbReference type="InterPro" id="IPR000838">
    <property type="entry name" value="RNA_pol_sigma70_ECF_CS"/>
</dbReference>
<keyword evidence="4 7" id="KW-0731">Sigma factor</keyword>
<dbReference type="InterPro" id="IPR032710">
    <property type="entry name" value="NTF2-like_dom_sf"/>
</dbReference>
<evidence type="ECO:0000256" key="5">
    <source>
        <dbReference type="ARBA" id="ARBA00023125"/>
    </source>
</evidence>
<evidence type="ECO:0000256" key="1">
    <source>
        <dbReference type="ARBA" id="ARBA00010641"/>
    </source>
</evidence>
<sequence>MTPTHVQNREAATPDDGEFAARTEPFRRELLAHCYRMLGSVDEAEDLVQETYLRAWRSYGGFEGRSSLRSWLYRIATNVCLTALERRDRRPLPSGLGDPTEDAAGVSLEPVRDGVTWLQPAPDEWRSPLTADPAAVTSMRGSLRLALVAAFQHLLPRQRAVLILRDVLDWPAADVADMLGTTTTAVKSTLQRARAQLNAVSPAEDGIVEPPRTDTRELLERYMKAFENADVDGLTRLLRKEATFEMPPFSEWLVGRDAIGRFAAARILGSPGTVRMVATAANGQPAAAAYRLADDGAYRAHALHVLTATPTAIAGVVAFLEPGLFAHFGLPPRLPSASASALAAAANPEPSAVANPEPSR</sequence>
<evidence type="ECO:0000259" key="10">
    <source>
        <dbReference type="Pfam" id="PF08281"/>
    </source>
</evidence>
<dbReference type="NCBIfam" id="TIGR02937">
    <property type="entry name" value="sigma70-ECF"/>
    <property type="match status" value="1"/>
</dbReference>
<dbReference type="InterPro" id="IPR037401">
    <property type="entry name" value="SnoaL-like"/>
</dbReference>
<dbReference type="InterPro" id="IPR014284">
    <property type="entry name" value="RNA_pol_sigma-70_dom"/>
</dbReference>
<dbReference type="Proteomes" id="UP000475214">
    <property type="component" value="Unassembled WGS sequence"/>
</dbReference>
<comment type="similarity">
    <text evidence="1 7">Belongs to the sigma-70 factor family. ECF subfamily.</text>
</comment>
<evidence type="ECO:0000313" key="13">
    <source>
        <dbReference type="Proteomes" id="UP000475214"/>
    </source>
</evidence>
<dbReference type="SUPFAM" id="SSF88946">
    <property type="entry name" value="Sigma2 domain of RNA polymerase sigma factors"/>
    <property type="match status" value="1"/>
</dbReference>
<dbReference type="GO" id="GO:0003677">
    <property type="term" value="F:DNA binding"/>
    <property type="evidence" value="ECO:0007669"/>
    <property type="project" value="UniProtKB-KW"/>
</dbReference>
<evidence type="ECO:0000259" key="11">
    <source>
        <dbReference type="Pfam" id="PF12680"/>
    </source>
</evidence>
<feature type="domain" description="RNA polymerase sigma factor 70 region 4 type 2" evidence="10">
    <location>
        <begin position="145"/>
        <end position="197"/>
    </location>
</feature>
<dbReference type="PANTHER" id="PTHR43133">
    <property type="entry name" value="RNA POLYMERASE ECF-TYPE SIGMA FACTO"/>
    <property type="match status" value="1"/>
</dbReference>
<keyword evidence="3 7" id="KW-0805">Transcription regulation</keyword>
<evidence type="ECO:0000256" key="4">
    <source>
        <dbReference type="ARBA" id="ARBA00023082"/>
    </source>
</evidence>
<dbReference type="RefSeq" id="WP_163733912.1">
    <property type="nucleotide sequence ID" value="NZ_JAAGOA010000003.1"/>
</dbReference>
<evidence type="ECO:0000256" key="2">
    <source>
        <dbReference type="ARBA" id="ARBA00011344"/>
    </source>
</evidence>
<dbReference type="InterPro" id="IPR013324">
    <property type="entry name" value="RNA_pol_sigma_r3/r4-like"/>
</dbReference>
<dbReference type="GO" id="GO:0016987">
    <property type="term" value="F:sigma factor activity"/>
    <property type="evidence" value="ECO:0007669"/>
    <property type="project" value="UniProtKB-KW"/>
</dbReference>
<dbReference type="Pfam" id="PF04542">
    <property type="entry name" value="Sigma70_r2"/>
    <property type="match status" value="1"/>
</dbReference>
<dbReference type="GO" id="GO:0006950">
    <property type="term" value="P:response to stress"/>
    <property type="evidence" value="ECO:0007669"/>
    <property type="project" value="UniProtKB-ARBA"/>
</dbReference>
<evidence type="ECO:0000259" key="9">
    <source>
        <dbReference type="Pfam" id="PF04542"/>
    </source>
</evidence>
<name>A0A6L9S6L4_9ACTN</name>
<evidence type="ECO:0000256" key="3">
    <source>
        <dbReference type="ARBA" id="ARBA00023015"/>
    </source>
</evidence>
<dbReference type="InterPro" id="IPR013325">
    <property type="entry name" value="RNA_pol_sigma_r2"/>
</dbReference>
<accession>A0A6L9S6L4</accession>
<organism evidence="12 13">
    <name type="scientific">Phytoactinopolyspora halotolerans</name>
    <dbReference type="NCBI Taxonomy" id="1981512"/>
    <lineage>
        <taxon>Bacteria</taxon>
        <taxon>Bacillati</taxon>
        <taxon>Actinomycetota</taxon>
        <taxon>Actinomycetes</taxon>
        <taxon>Jiangellales</taxon>
        <taxon>Jiangellaceae</taxon>
        <taxon>Phytoactinopolyspora</taxon>
    </lineage>
</organism>